<sequence>MLQRGKPFTHWMEKHPYEIFVLYAGKYDYYGLTREKFYQVVKRIPKKDLNDFDNALSEYGAINPNDSVDEIVDFFQKEIKEIQKLPLHDPADNSIYWDTEDELALDNVEEEEEEEAKEDDSPKSFSYKPSIQSSFKLSFQPRVMHAENEEED</sequence>
<proteinExistence type="predicted"/>
<accession>A0ABR2KYT6</accession>
<comment type="caution">
    <text evidence="2">The sequence shown here is derived from an EMBL/GenBank/DDBJ whole genome shotgun (WGS) entry which is preliminary data.</text>
</comment>
<keyword evidence="3" id="KW-1185">Reference proteome</keyword>
<evidence type="ECO:0000313" key="2">
    <source>
        <dbReference type="EMBL" id="KAK8895983.1"/>
    </source>
</evidence>
<dbReference type="EMBL" id="JAPFFF010000002">
    <property type="protein sequence ID" value="KAK8895983.1"/>
    <property type="molecule type" value="Genomic_DNA"/>
</dbReference>
<evidence type="ECO:0000313" key="3">
    <source>
        <dbReference type="Proteomes" id="UP001470230"/>
    </source>
</evidence>
<name>A0ABR2KYT6_9EUKA</name>
<gene>
    <name evidence="2" type="ORF">M9Y10_013869</name>
</gene>
<protein>
    <submittedName>
        <fullName evidence="2">Uncharacterized protein</fullName>
    </submittedName>
</protein>
<reference evidence="2 3" key="1">
    <citation type="submission" date="2024-04" db="EMBL/GenBank/DDBJ databases">
        <title>Tritrichomonas musculus Genome.</title>
        <authorList>
            <person name="Alves-Ferreira E."/>
            <person name="Grigg M."/>
            <person name="Lorenzi H."/>
            <person name="Galac M."/>
        </authorList>
    </citation>
    <scope>NUCLEOTIDE SEQUENCE [LARGE SCALE GENOMIC DNA]</scope>
    <source>
        <strain evidence="2 3">EAF2021</strain>
    </source>
</reference>
<organism evidence="2 3">
    <name type="scientific">Tritrichomonas musculus</name>
    <dbReference type="NCBI Taxonomy" id="1915356"/>
    <lineage>
        <taxon>Eukaryota</taxon>
        <taxon>Metamonada</taxon>
        <taxon>Parabasalia</taxon>
        <taxon>Tritrichomonadida</taxon>
        <taxon>Tritrichomonadidae</taxon>
        <taxon>Tritrichomonas</taxon>
    </lineage>
</organism>
<feature type="region of interest" description="Disordered" evidence="1">
    <location>
        <begin position="106"/>
        <end position="129"/>
    </location>
</feature>
<feature type="compositionally biased region" description="Acidic residues" evidence="1">
    <location>
        <begin position="106"/>
        <end position="118"/>
    </location>
</feature>
<dbReference type="Proteomes" id="UP001470230">
    <property type="component" value="Unassembled WGS sequence"/>
</dbReference>
<evidence type="ECO:0000256" key="1">
    <source>
        <dbReference type="SAM" id="MobiDB-lite"/>
    </source>
</evidence>